<organism evidence="2 3">
    <name type="scientific">Stieleria bergensis</name>
    <dbReference type="NCBI Taxonomy" id="2528025"/>
    <lineage>
        <taxon>Bacteria</taxon>
        <taxon>Pseudomonadati</taxon>
        <taxon>Planctomycetota</taxon>
        <taxon>Planctomycetia</taxon>
        <taxon>Pirellulales</taxon>
        <taxon>Pirellulaceae</taxon>
        <taxon>Stieleria</taxon>
    </lineage>
</organism>
<dbReference type="Gene3D" id="2.40.50.140">
    <property type="entry name" value="Nucleic acid-binding proteins"/>
    <property type="match status" value="1"/>
</dbReference>
<protein>
    <submittedName>
        <fullName evidence="2">Uncharacterized protein</fullName>
    </submittedName>
</protein>
<dbReference type="AlphaFoldDB" id="A0A517SNM3"/>
<feature type="compositionally biased region" description="Basic and acidic residues" evidence="1">
    <location>
        <begin position="61"/>
        <end position="102"/>
    </location>
</feature>
<evidence type="ECO:0000313" key="2">
    <source>
        <dbReference type="EMBL" id="QDT57726.1"/>
    </source>
</evidence>
<feature type="compositionally biased region" description="Basic residues" evidence="1">
    <location>
        <begin position="14"/>
        <end position="24"/>
    </location>
</feature>
<gene>
    <name evidence="2" type="ORF">SV7mr_02100</name>
</gene>
<accession>A0A517SNM3</accession>
<dbReference type="InterPro" id="IPR019844">
    <property type="entry name" value="CSD_CS"/>
</dbReference>
<dbReference type="RefSeq" id="WP_419187945.1">
    <property type="nucleotide sequence ID" value="NZ_CP036272.1"/>
</dbReference>
<feature type="region of interest" description="Disordered" evidence="1">
    <location>
        <begin position="1"/>
        <end position="24"/>
    </location>
</feature>
<feature type="region of interest" description="Disordered" evidence="1">
    <location>
        <begin position="61"/>
        <end position="114"/>
    </location>
</feature>
<dbReference type="SUPFAM" id="SSF50249">
    <property type="entry name" value="Nucleic acid-binding proteins"/>
    <property type="match status" value="1"/>
</dbReference>
<keyword evidence="3" id="KW-1185">Reference proteome</keyword>
<dbReference type="PROSITE" id="PS00352">
    <property type="entry name" value="CSD_1"/>
    <property type="match status" value="1"/>
</dbReference>
<name>A0A517SNM3_9BACT</name>
<reference evidence="2 3" key="1">
    <citation type="submission" date="2019-02" db="EMBL/GenBank/DDBJ databases">
        <title>Deep-cultivation of Planctomycetes and their phenomic and genomic characterization uncovers novel biology.</title>
        <authorList>
            <person name="Wiegand S."/>
            <person name="Jogler M."/>
            <person name="Boedeker C."/>
            <person name="Pinto D."/>
            <person name="Vollmers J."/>
            <person name="Rivas-Marin E."/>
            <person name="Kohn T."/>
            <person name="Peeters S.H."/>
            <person name="Heuer A."/>
            <person name="Rast P."/>
            <person name="Oberbeckmann S."/>
            <person name="Bunk B."/>
            <person name="Jeske O."/>
            <person name="Meyerdierks A."/>
            <person name="Storesund J.E."/>
            <person name="Kallscheuer N."/>
            <person name="Luecker S."/>
            <person name="Lage O.M."/>
            <person name="Pohl T."/>
            <person name="Merkel B.J."/>
            <person name="Hornburger P."/>
            <person name="Mueller R.-W."/>
            <person name="Bruemmer F."/>
            <person name="Labrenz M."/>
            <person name="Spormann A.M."/>
            <person name="Op den Camp H."/>
            <person name="Overmann J."/>
            <person name="Amann R."/>
            <person name="Jetten M.S.M."/>
            <person name="Mascher T."/>
            <person name="Medema M.H."/>
            <person name="Devos D.P."/>
            <person name="Kaster A.-K."/>
            <person name="Ovreas L."/>
            <person name="Rohde M."/>
            <person name="Galperin M.Y."/>
            <person name="Jogler C."/>
        </authorList>
    </citation>
    <scope>NUCLEOTIDE SEQUENCE [LARGE SCALE GENOMIC DNA]</scope>
    <source>
        <strain evidence="2 3">SV_7m_r</strain>
    </source>
</reference>
<dbReference type="EMBL" id="CP036272">
    <property type="protein sequence ID" value="QDT57726.1"/>
    <property type="molecule type" value="Genomic_DNA"/>
</dbReference>
<dbReference type="InterPro" id="IPR012340">
    <property type="entry name" value="NA-bd_OB-fold"/>
</dbReference>
<proteinExistence type="predicted"/>
<evidence type="ECO:0000256" key="1">
    <source>
        <dbReference type="SAM" id="MobiDB-lite"/>
    </source>
</evidence>
<sequence>MSQNKPNPDDQPKPKKFRITRKRLGTISFIDPKGEFGFIDAEDYRDDVFFHRSVFEDVVRDRPERSGFDRSRSRNNKFDRRSDRDQKPGRSHHRDQGSHRPADSTASQSDGTGKPVEVVVGIAKLPEAFITRHVEFEIDDDVYDQDKKLRAKIVRFTQRPMGRAMTARDSTIKVITHHPKARRKRPDWRK</sequence>
<dbReference type="Proteomes" id="UP000315003">
    <property type="component" value="Chromosome"/>
</dbReference>
<evidence type="ECO:0000313" key="3">
    <source>
        <dbReference type="Proteomes" id="UP000315003"/>
    </source>
</evidence>